<protein>
    <submittedName>
        <fullName evidence="2">Uncharacterized protein</fullName>
    </submittedName>
</protein>
<gene>
    <name evidence="2" type="ORF">CAMRE0001_0528</name>
</gene>
<dbReference type="Proteomes" id="UP000003082">
    <property type="component" value="Unassembled WGS sequence"/>
</dbReference>
<accession>B9D305</accession>
<proteinExistence type="predicted"/>
<dbReference type="STRING" id="553218.CAMRE0001_0528"/>
<keyword evidence="3" id="KW-1185">Reference proteome</keyword>
<reference evidence="2 3" key="1">
    <citation type="submission" date="2008-08" db="EMBL/GenBank/DDBJ databases">
        <authorList>
            <person name="Madupu R."/>
            <person name="Durkin A.S."/>
            <person name="Torralba M."/>
            <person name="Methe B."/>
            <person name="Sutton G.G."/>
            <person name="Strausberg R.L."/>
            <person name="Nelson K.E."/>
        </authorList>
    </citation>
    <scope>NUCLEOTIDE SEQUENCE [LARGE SCALE GENOMIC DNA]</scope>
    <source>
        <strain evidence="2 3">RM3267</strain>
    </source>
</reference>
<feature type="region of interest" description="Disordered" evidence="1">
    <location>
        <begin position="1"/>
        <end position="24"/>
    </location>
</feature>
<evidence type="ECO:0000313" key="3">
    <source>
        <dbReference type="Proteomes" id="UP000003082"/>
    </source>
</evidence>
<sequence>MARINGARRANPRGNSSALKPQDANKTEPLFKAAMLKIAKKAILNIFKFSAISLRSGLNSDKF</sequence>
<dbReference type="EMBL" id="ACFU01000016">
    <property type="protein sequence ID" value="EEF13628.1"/>
    <property type="molecule type" value="Genomic_DNA"/>
</dbReference>
<evidence type="ECO:0000256" key="1">
    <source>
        <dbReference type="SAM" id="MobiDB-lite"/>
    </source>
</evidence>
<name>B9D305_CAMRE</name>
<dbReference type="AlphaFoldDB" id="B9D305"/>
<organism evidence="2 3">
    <name type="scientific">Campylobacter rectus RM3267</name>
    <dbReference type="NCBI Taxonomy" id="553218"/>
    <lineage>
        <taxon>Bacteria</taxon>
        <taxon>Pseudomonadati</taxon>
        <taxon>Campylobacterota</taxon>
        <taxon>Epsilonproteobacteria</taxon>
        <taxon>Campylobacterales</taxon>
        <taxon>Campylobacteraceae</taxon>
        <taxon>Campylobacter</taxon>
    </lineage>
</organism>
<comment type="caution">
    <text evidence="2">The sequence shown here is derived from an EMBL/GenBank/DDBJ whole genome shotgun (WGS) entry which is preliminary data.</text>
</comment>
<evidence type="ECO:0000313" key="2">
    <source>
        <dbReference type="EMBL" id="EEF13628.1"/>
    </source>
</evidence>